<dbReference type="Gene3D" id="1.20.210.10">
    <property type="entry name" value="Cytochrome c oxidase-like, subunit I domain"/>
    <property type="match status" value="1"/>
</dbReference>
<organism evidence="2 3">
    <name type="scientific">Catalinimonas alkaloidigena</name>
    <dbReference type="NCBI Taxonomy" id="1075417"/>
    <lineage>
        <taxon>Bacteria</taxon>
        <taxon>Pseudomonadati</taxon>
        <taxon>Bacteroidota</taxon>
        <taxon>Cytophagia</taxon>
        <taxon>Cytophagales</taxon>
        <taxon>Catalimonadaceae</taxon>
        <taxon>Catalinimonas</taxon>
    </lineage>
</organism>
<keyword evidence="3" id="KW-1185">Reference proteome</keyword>
<name>A0A1G9QFU4_9BACT</name>
<evidence type="ECO:0000313" key="3">
    <source>
        <dbReference type="Proteomes" id="UP000198510"/>
    </source>
</evidence>
<evidence type="ECO:0008006" key="4">
    <source>
        <dbReference type="Google" id="ProtNLM"/>
    </source>
</evidence>
<keyword evidence="1" id="KW-0472">Membrane</keyword>
<dbReference type="Proteomes" id="UP000198510">
    <property type="component" value="Unassembled WGS sequence"/>
</dbReference>
<feature type="transmembrane region" description="Helical" evidence="1">
    <location>
        <begin position="127"/>
        <end position="154"/>
    </location>
</feature>
<feature type="transmembrane region" description="Helical" evidence="1">
    <location>
        <begin position="83"/>
        <end position="107"/>
    </location>
</feature>
<sequence>MGERPSDMKSVRLDLLCWLTGLGLFLWSAVVCPSAALDLQFHDVYFVARLSDLSVAYGIWFALAGGVYFLFRKLRSPLRPHLGSLHVGLSTAAALGVWGLLCSPALSGIVRRYDSLAPGSLSASYSLLYLLLGATALFLVGQLLFVINVIGALVRGKR</sequence>
<gene>
    <name evidence="2" type="ORF">SAMN05421823_110158</name>
</gene>
<dbReference type="SUPFAM" id="SSF81442">
    <property type="entry name" value="Cytochrome c oxidase subunit I-like"/>
    <property type="match status" value="1"/>
</dbReference>
<feature type="transmembrane region" description="Helical" evidence="1">
    <location>
        <begin position="46"/>
        <end position="71"/>
    </location>
</feature>
<evidence type="ECO:0000313" key="2">
    <source>
        <dbReference type="EMBL" id="SDM09922.1"/>
    </source>
</evidence>
<keyword evidence="1" id="KW-0812">Transmembrane</keyword>
<dbReference type="STRING" id="1075417.SAMN05421823_110158"/>
<evidence type="ECO:0000256" key="1">
    <source>
        <dbReference type="SAM" id="Phobius"/>
    </source>
</evidence>
<dbReference type="InterPro" id="IPR036927">
    <property type="entry name" value="Cyt_c_oxase-like_su1_sf"/>
</dbReference>
<dbReference type="EMBL" id="FNFO01000010">
    <property type="protein sequence ID" value="SDM09922.1"/>
    <property type="molecule type" value="Genomic_DNA"/>
</dbReference>
<dbReference type="AlphaFoldDB" id="A0A1G9QFU4"/>
<reference evidence="2 3" key="1">
    <citation type="submission" date="2016-10" db="EMBL/GenBank/DDBJ databases">
        <authorList>
            <person name="de Groot N.N."/>
        </authorList>
    </citation>
    <scope>NUCLEOTIDE SEQUENCE [LARGE SCALE GENOMIC DNA]</scope>
    <source>
        <strain evidence="2 3">DSM 25186</strain>
    </source>
</reference>
<proteinExistence type="predicted"/>
<keyword evidence="1" id="KW-1133">Transmembrane helix</keyword>
<accession>A0A1G9QFU4</accession>
<protein>
    <recommendedName>
        <fullName evidence="4">Cytochrome C and Quinol oxidase polypeptide I</fullName>
    </recommendedName>
</protein>